<feature type="region of interest" description="Disordered" evidence="2">
    <location>
        <begin position="1"/>
        <end position="22"/>
    </location>
</feature>
<feature type="region of interest" description="Disordered" evidence="2">
    <location>
        <begin position="420"/>
        <end position="454"/>
    </location>
</feature>
<evidence type="ECO:0000313" key="3">
    <source>
        <dbReference type="EMBL" id="JAC64399.1"/>
    </source>
</evidence>
<feature type="region of interest" description="Disordered" evidence="2">
    <location>
        <begin position="377"/>
        <end position="401"/>
    </location>
</feature>
<feature type="coiled-coil region" evidence="1">
    <location>
        <begin position="98"/>
        <end position="132"/>
    </location>
</feature>
<evidence type="ECO:0000256" key="2">
    <source>
        <dbReference type="SAM" id="MobiDB-lite"/>
    </source>
</evidence>
<reference evidence="3" key="1">
    <citation type="submission" date="2014-05" db="EMBL/GenBank/DDBJ databases">
        <title>The transcriptome of the halophilic microalga Tetraselmis sp. GSL018 isolated from the Great Salt Lake, Utah.</title>
        <authorList>
            <person name="Jinkerson R.E."/>
            <person name="D'Adamo S."/>
            <person name="Posewitz M.C."/>
        </authorList>
    </citation>
    <scope>NUCLEOTIDE SEQUENCE</scope>
    <source>
        <strain evidence="3">GSL018</strain>
    </source>
</reference>
<proteinExistence type="predicted"/>
<name>A0A061R0X6_9CHLO</name>
<feature type="compositionally biased region" description="Polar residues" evidence="2">
    <location>
        <begin position="422"/>
        <end position="454"/>
    </location>
</feature>
<keyword evidence="1" id="KW-0175">Coiled coil</keyword>
<gene>
    <name evidence="3" type="ORF">TSPGSL018_18389</name>
</gene>
<accession>A0A061R0X6</accession>
<dbReference type="AlphaFoldDB" id="A0A061R0X6"/>
<feature type="coiled-coil region" evidence="1">
    <location>
        <begin position="235"/>
        <end position="262"/>
    </location>
</feature>
<feature type="compositionally biased region" description="Basic and acidic residues" evidence="2">
    <location>
        <begin position="377"/>
        <end position="389"/>
    </location>
</feature>
<organism evidence="3">
    <name type="scientific">Tetraselmis sp. GSL018</name>
    <dbReference type="NCBI Taxonomy" id="582737"/>
    <lineage>
        <taxon>Eukaryota</taxon>
        <taxon>Viridiplantae</taxon>
        <taxon>Chlorophyta</taxon>
        <taxon>core chlorophytes</taxon>
        <taxon>Chlorodendrophyceae</taxon>
        <taxon>Chlorodendrales</taxon>
        <taxon>Chlorodendraceae</taxon>
        <taxon>Tetraselmis</taxon>
    </lineage>
</organism>
<feature type="coiled-coil region" evidence="1">
    <location>
        <begin position="179"/>
        <end position="206"/>
    </location>
</feature>
<dbReference type="EMBL" id="GBEZ01022442">
    <property type="protein sequence ID" value="JAC64399.1"/>
    <property type="molecule type" value="Transcribed_RNA"/>
</dbReference>
<protein>
    <submittedName>
        <fullName evidence="3">Uncharacterized protein</fullName>
    </submittedName>
</protein>
<sequence length="454" mass="49722">MHDRTESEESIDVSELRTENDSLRAQLKETRELLSEATREGKAYQAAAEAASSWAEAVAEESNLLRQQLDRAAEGLQGADVSEGAALVESQKGWKRLALEQKARIIELEAQIQELSTQLDRHADNAEDAASDVCEKVASLREHLKVVSSEVDAERARTAEADARAERVLKELSSVSVEVNGLRGKIAVMEENLKSSEEHSAKLSKELAMERCRHEQTRSDLKEATRRLESEHVLMAEQAARIKKLRNKLAKKSSDLASERHKRAMLEASMSTLDSVRGELAEEMLKFREFQERNLRQLEGRQSSAPCSPASHAPTMPDLWLGEPRAKSLWAEFQPGCLGTMSSCTDSTPPLSPASEPTRRAGEIDIATAAAEALERALQEHRQRGRESSADGSLPAAPNPRTKALCSNIVSFVSEGLRKQASLRSAGSSPPEGTSQRSSQGISPRVSFHSSVAG</sequence>
<evidence type="ECO:0000256" key="1">
    <source>
        <dbReference type="SAM" id="Coils"/>
    </source>
</evidence>